<dbReference type="EC" id="3.1.4.-" evidence="2"/>
<keyword evidence="5" id="KW-1185">Reference proteome</keyword>
<dbReference type="PANTHER" id="PTHR11124">
    <property type="entry name" value="VACUOLAR SORTING PROTEIN VPS29"/>
    <property type="match status" value="1"/>
</dbReference>
<dbReference type="Proteomes" id="UP001158045">
    <property type="component" value="Unassembled WGS sequence"/>
</dbReference>
<accession>A0ABT6NF00</accession>
<protein>
    <recommendedName>
        <fullName evidence="2">Phosphoesterase</fullName>
        <ecNumber evidence="2">3.1.4.-</ecNumber>
    </recommendedName>
</protein>
<evidence type="ECO:0000256" key="2">
    <source>
        <dbReference type="RuleBase" id="RU362039"/>
    </source>
</evidence>
<evidence type="ECO:0000313" key="4">
    <source>
        <dbReference type="EMBL" id="MDH8678940.1"/>
    </source>
</evidence>
<evidence type="ECO:0000256" key="1">
    <source>
        <dbReference type="ARBA" id="ARBA00008950"/>
    </source>
</evidence>
<dbReference type="NCBIfam" id="TIGR00040">
    <property type="entry name" value="yfcE"/>
    <property type="match status" value="1"/>
</dbReference>
<comment type="similarity">
    <text evidence="1 2">Belongs to the metallophosphoesterase superfamily. YfcE family.</text>
</comment>
<dbReference type="InterPro" id="IPR024654">
    <property type="entry name" value="Calcineurin-like_PHP_lpxH"/>
</dbReference>
<comment type="caution">
    <text evidence="4">The sequence shown here is derived from an EMBL/GenBank/DDBJ whole genome shotgun (WGS) entry which is preliminary data.</text>
</comment>
<dbReference type="InterPro" id="IPR029052">
    <property type="entry name" value="Metallo-depent_PP-like"/>
</dbReference>
<dbReference type="InterPro" id="IPR000979">
    <property type="entry name" value="Phosphodiesterase_MJ0936/Vps29"/>
</dbReference>
<evidence type="ECO:0000259" key="3">
    <source>
        <dbReference type="Pfam" id="PF12850"/>
    </source>
</evidence>
<dbReference type="Gene3D" id="3.60.21.10">
    <property type="match status" value="1"/>
</dbReference>
<gene>
    <name evidence="4" type="ORF">QE109_12340</name>
</gene>
<organism evidence="4 5">
    <name type="scientific">Fusibacter bizertensis</name>
    <dbReference type="NCBI Taxonomy" id="1488331"/>
    <lineage>
        <taxon>Bacteria</taxon>
        <taxon>Bacillati</taxon>
        <taxon>Bacillota</taxon>
        <taxon>Clostridia</taxon>
        <taxon>Eubacteriales</taxon>
        <taxon>Eubacteriales Family XII. Incertae Sedis</taxon>
        <taxon>Fusibacter</taxon>
    </lineage>
</organism>
<keyword evidence="2" id="KW-0479">Metal-binding</keyword>
<dbReference type="RefSeq" id="WP_281094834.1">
    <property type="nucleotide sequence ID" value="NZ_JARYZI010000008.1"/>
</dbReference>
<reference evidence="4 5" key="1">
    <citation type="submission" date="2023-04" db="EMBL/GenBank/DDBJ databases">
        <title>Fusibacter bizertensis strain WBS, isolated from littoral bottom sediments of the Arctic seas - biochemical and genomic analysis.</title>
        <authorList>
            <person name="Brioukhanov A.L."/>
        </authorList>
    </citation>
    <scope>NUCLEOTIDE SEQUENCE [LARGE SCALE GENOMIC DNA]</scope>
    <source>
        <strain evidence="4 5">WBS</strain>
    </source>
</reference>
<sequence>MKVLVISDTHGYIAPVIRYMKKYPMLFDRVWHLGDHFKDALGIASATGCDMIGVKGNCDSHANANEDEILEVSGKRVLLTHGHLYGVKHSLLRLHLKGLEDHLDLICFGHTHMATQTEEDGVILFNPGSASLPRLGGYPTIGLLTISENGIKTTIIPLLESQSSE</sequence>
<feature type="domain" description="Calcineurin-like phosphoesterase" evidence="3">
    <location>
        <begin position="1"/>
        <end position="148"/>
    </location>
</feature>
<evidence type="ECO:0000313" key="5">
    <source>
        <dbReference type="Proteomes" id="UP001158045"/>
    </source>
</evidence>
<comment type="cofactor">
    <cofactor evidence="2">
        <name>a divalent metal cation</name>
        <dbReference type="ChEBI" id="CHEBI:60240"/>
    </cofactor>
</comment>
<proteinExistence type="inferred from homology"/>
<dbReference type="EMBL" id="JARYZI010000008">
    <property type="protein sequence ID" value="MDH8678940.1"/>
    <property type="molecule type" value="Genomic_DNA"/>
</dbReference>
<dbReference type="Pfam" id="PF12850">
    <property type="entry name" value="Metallophos_2"/>
    <property type="match status" value="1"/>
</dbReference>
<name>A0ABT6NF00_9FIRM</name>
<dbReference type="SUPFAM" id="SSF56300">
    <property type="entry name" value="Metallo-dependent phosphatases"/>
    <property type="match status" value="1"/>
</dbReference>